<evidence type="ECO:0008006" key="3">
    <source>
        <dbReference type="Google" id="ProtNLM"/>
    </source>
</evidence>
<dbReference type="AlphaFoldDB" id="A0A327M558"/>
<organism evidence="1 2">
    <name type="scientific">Roseicella frigidaeris</name>
    <dbReference type="NCBI Taxonomy" id="2230885"/>
    <lineage>
        <taxon>Bacteria</taxon>
        <taxon>Pseudomonadati</taxon>
        <taxon>Pseudomonadota</taxon>
        <taxon>Alphaproteobacteria</taxon>
        <taxon>Acetobacterales</taxon>
        <taxon>Roseomonadaceae</taxon>
        <taxon>Roseicella</taxon>
    </lineage>
</organism>
<dbReference type="EMBL" id="QLIX01000015">
    <property type="protein sequence ID" value="RAI57627.1"/>
    <property type="molecule type" value="Genomic_DNA"/>
</dbReference>
<keyword evidence="2" id="KW-1185">Reference proteome</keyword>
<accession>A0A327M558</accession>
<proteinExistence type="predicted"/>
<comment type="caution">
    <text evidence="1">The sequence shown here is derived from an EMBL/GenBank/DDBJ whole genome shotgun (WGS) entry which is preliminary data.</text>
</comment>
<evidence type="ECO:0000313" key="2">
    <source>
        <dbReference type="Proteomes" id="UP000249065"/>
    </source>
</evidence>
<dbReference type="RefSeq" id="WP_111471192.1">
    <property type="nucleotide sequence ID" value="NZ_QLIX01000015.1"/>
</dbReference>
<protein>
    <recommendedName>
        <fullName evidence="3">Tetratricopeptide repeat protein</fullName>
    </recommendedName>
</protein>
<reference evidence="2" key="1">
    <citation type="submission" date="2018-06" db="EMBL/GenBank/DDBJ databases">
        <authorList>
            <person name="Khan S.A."/>
        </authorList>
    </citation>
    <scope>NUCLEOTIDE SEQUENCE [LARGE SCALE GENOMIC DNA]</scope>
    <source>
        <strain evidence="2">DB-1506</strain>
    </source>
</reference>
<dbReference type="SUPFAM" id="SSF48452">
    <property type="entry name" value="TPR-like"/>
    <property type="match status" value="1"/>
</dbReference>
<name>A0A327M558_9PROT</name>
<sequence>MAKAAGRAAGPRQPSQALLRLLERLAPELDASVNDAQLRCFDAMEAPDQAGRLRIAAEALRLNPAAADGWGLLAQASPPGSPLTLHLWRVAAAAGLVALGPFPLAPGEAWGVMESRPYMRARCGLALELRRQGEAAAAIAEVEGMLALNPNDNQGMRYILLAWLLEDGADPAAAALFERYEEDGSAFWAYGAALLAYRRQGPGEAADAARAAAVANNPHVAAALLGRSTPRPGAIGYTPGSPEEAAEVVPDALPAWRGTAGALDWLAAGLGAAPAPKRGRRPRAAGEEA</sequence>
<gene>
    <name evidence="1" type="ORF">DOO78_17670</name>
</gene>
<evidence type="ECO:0000313" key="1">
    <source>
        <dbReference type="EMBL" id="RAI57627.1"/>
    </source>
</evidence>
<dbReference type="Proteomes" id="UP000249065">
    <property type="component" value="Unassembled WGS sequence"/>
</dbReference>
<dbReference type="InterPro" id="IPR011990">
    <property type="entry name" value="TPR-like_helical_dom_sf"/>
</dbReference>